<evidence type="ECO:0000313" key="1">
    <source>
        <dbReference type="EMBL" id="CAG8691857.1"/>
    </source>
</evidence>
<protein>
    <submittedName>
        <fullName evidence="1">15568_t:CDS:1</fullName>
    </submittedName>
</protein>
<keyword evidence="2" id="KW-1185">Reference proteome</keyword>
<reference evidence="1" key="1">
    <citation type="submission" date="2021-06" db="EMBL/GenBank/DDBJ databases">
        <authorList>
            <person name="Kallberg Y."/>
            <person name="Tangrot J."/>
            <person name="Rosling A."/>
        </authorList>
    </citation>
    <scope>NUCLEOTIDE SEQUENCE</scope>
    <source>
        <strain evidence="1">CL356</strain>
    </source>
</reference>
<sequence length="405" mass="44651">TINVSILGYCFVSVHKRHPLVKISCWTDLTRNSPRNSRLALVALNHSQAMSIKATFGFSSTQYREKQESVSEYELKKKHHVKVQRIVMTTGSAMGARAAAPYTFGATLVVYLYLLRQKRILERQKVLIEELLVDRGEVKPRVRIRDVVAGATVAIVSGPVTALSGVPLMENAVHAVGAAGATAIAKHGSKRQRASSEATTVVEGDNSVQAEKKDDFNMKLEGINEVDIPSSSPPLPPVKEIQMQAQSATPDKQPDPDQSITVKGDQNEAVVEAVSPLDKENQVTVAVVEDTINQKKEDKEDIYRRKTEEYRQEVYLNIAGKATANHATAAGKLPAKHTVNAAEKTTEGWKKERAATEEWNAERNKRGDKNRTQKVIMLDPSKGDKIHDDNFGENILDSLPELTKA</sequence>
<proteinExistence type="predicted"/>
<dbReference type="Proteomes" id="UP000789525">
    <property type="component" value="Unassembled WGS sequence"/>
</dbReference>
<dbReference type="EMBL" id="CAJVPT010029728">
    <property type="protein sequence ID" value="CAG8691857.1"/>
    <property type="molecule type" value="Genomic_DNA"/>
</dbReference>
<organism evidence="1 2">
    <name type="scientific">Acaulospora colombiana</name>
    <dbReference type="NCBI Taxonomy" id="27376"/>
    <lineage>
        <taxon>Eukaryota</taxon>
        <taxon>Fungi</taxon>
        <taxon>Fungi incertae sedis</taxon>
        <taxon>Mucoromycota</taxon>
        <taxon>Glomeromycotina</taxon>
        <taxon>Glomeromycetes</taxon>
        <taxon>Diversisporales</taxon>
        <taxon>Acaulosporaceae</taxon>
        <taxon>Acaulospora</taxon>
    </lineage>
</organism>
<gene>
    <name evidence="1" type="ORF">ACOLOM_LOCUS9863</name>
</gene>
<evidence type="ECO:0000313" key="2">
    <source>
        <dbReference type="Proteomes" id="UP000789525"/>
    </source>
</evidence>
<comment type="caution">
    <text evidence="1">The sequence shown here is derived from an EMBL/GenBank/DDBJ whole genome shotgun (WGS) entry which is preliminary data.</text>
</comment>
<accession>A0ACA9P4M5</accession>
<feature type="non-terminal residue" evidence="1">
    <location>
        <position position="1"/>
    </location>
</feature>
<name>A0ACA9P4M5_9GLOM</name>